<dbReference type="Gene3D" id="3.40.50.2000">
    <property type="entry name" value="Glycogen Phosphorylase B"/>
    <property type="match status" value="1"/>
</dbReference>
<sequence length="325" mass="35218">MEFVPPAMGDPRRVAIVLPPHGGVGTGNLRTAERWLALLNGLGVPARLAEGEELASGDTLVALNAVKSHRIITDFRRRFPHGKLVLAVTGTDLNRRDSREWQESVAAADALVVLQEKALQALTPAEQEKAHLILQSVACRADFAPRTRDGFFQVAVVGHLRAEKDPLLAARAVRRLPDCSRVRLLQAGAILEEKYRAAVAREEKENPRYQWLGELAHGEALELIARSELMVLTSTSEGGPGVIGEAVTLDTPVLSSAIDGVVGLLGEDFPGYFAPGDAGALAGLLSRVEKEQVFYQELQAAGRARRALFAPERERAAWARLLAQL</sequence>
<dbReference type="EMBL" id="JAENIO010000013">
    <property type="protein sequence ID" value="MBK1833785.1"/>
    <property type="molecule type" value="Genomic_DNA"/>
</dbReference>
<dbReference type="Proteomes" id="UP000604083">
    <property type="component" value="Unassembled WGS sequence"/>
</dbReference>
<evidence type="ECO:0000259" key="1">
    <source>
        <dbReference type="Pfam" id="PF00534"/>
    </source>
</evidence>
<evidence type="ECO:0000313" key="2">
    <source>
        <dbReference type="EMBL" id="MBK1833785.1"/>
    </source>
</evidence>
<keyword evidence="3" id="KW-1185">Reference proteome</keyword>
<accession>A0A934RN11</accession>
<gene>
    <name evidence="2" type="ORF">JIN78_06905</name>
</gene>
<proteinExistence type="predicted"/>
<dbReference type="InterPro" id="IPR001296">
    <property type="entry name" value="Glyco_trans_1"/>
</dbReference>
<dbReference type="Pfam" id="PF00534">
    <property type="entry name" value="Glycos_transf_1"/>
    <property type="match status" value="1"/>
</dbReference>
<name>A0A934RN11_9BACT</name>
<dbReference type="InterPro" id="IPR027627">
    <property type="entry name" value="Glycosyltransferase_put"/>
</dbReference>
<reference evidence="2" key="1">
    <citation type="submission" date="2021-01" db="EMBL/GenBank/DDBJ databases">
        <title>Modified the classification status of verrucomicrobia.</title>
        <authorList>
            <person name="Feng X."/>
        </authorList>
    </citation>
    <scope>NUCLEOTIDE SEQUENCE</scope>
    <source>
        <strain evidence="2">KCTC 12986</strain>
    </source>
</reference>
<dbReference type="RefSeq" id="WP_377174439.1">
    <property type="nucleotide sequence ID" value="NZ_JBHUJA010000033.1"/>
</dbReference>
<organism evidence="2 3">
    <name type="scientific">Roseibacillus ishigakijimensis</name>
    <dbReference type="NCBI Taxonomy" id="454146"/>
    <lineage>
        <taxon>Bacteria</taxon>
        <taxon>Pseudomonadati</taxon>
        <taxon>Verrucomicrobiota</taxon>
        <taxon>Verrucomicrobiia</taxon>
        <taxon>Verrucomicrobiales</taxon>
        <taxon>Verrucomicrobiaceae</taxon>
        <taxon>Roseibacillus</taxon>
    </lineage>
</organism>
<dbReference type="GO" id="GO:0016757">
    <property type="term" value="F:glycosyltransferase activity"/>
    <property type="evidence" value="ECO:0007669"/>
    <property type="project" value="InterPro"/>
</dbReference>
<dbReference type="NCBIfam" id="TIGR04348">
    <property type="entry name" value="selenoneine biosynthesis selenosugar synthase SenB"/>
    <property type="match status" value="1"/>
</dbReference>
<protein>
    <submittedName>
        <fullName evidence="2">TIGR04348 family glycosyltransferase</fullName>
    </submittedName>
</protein>
<dbReference type="SUPFAM" id="SSF53756">
    <property type="entry name" value="UDP-Glycosyltransferase/glycogen phosphorylase"/>
    <property type="match status" value="1"/>
</dbReference>
<dbReference type="PANTHER" id="PTHR12526">
    <property type="entry name" value="GLYCOSYLTRANSFERASE"/>
    <property type="match status" value="1"/>
</dbReference>
<evidence type="ECO:0000313" key="3">
    <source>
        <dbReference type="Proteomes" id="UP000604083"/>
    </source>
</evidence>
<feature type="domain" description="Glycosyl transferase family 1" evidence="1">
    <location>
        <begin position="147"/>
        <end position="304"/>
    </location>
</feature>
<dbReference type="AlphaFoldDB" id="A0A934RN11"/>
<comment type="caution">
    <text evidence="2">The sequence shown here is derived from an EMBL/GenBank/DDBJ whole genome shotgun (WGS) entry which is preliminary data.</text>
</comment>